<dbReference type="ExpressionAtlas" id="O18068">
    <property type="expression patterns" value="baseline and differential"/>
</dbReference>
<sequence length="361" mass="41084">MNGNSLNSFVNIRIYGKTLENLKHYGLIEYLNEFAGGSSFVSLTESTSISSINTATVDTPRFSTPIVPNVGLYQKFTLNLSEKISEIGPNDENEDLKESYDQEPEEELNSSHESNNSVEKVMDMIIEDVVSNHTTNIADGDDINSPIVSSGQSEFLQDGVDNDGNIDDYEEYQSLPPNDDVIMNETELMDVDRTTVMTPLRSPTFFDYHNESGDEDQLNENEMKSPDSKNDEINKDEIHNIQCHFPNCNRAIAWKRKYGKLRLIDHALVHCDKNFLKCKKCKHTCHTIRQMRYHYRIFHSTSKMEGFGVSGLPTKNKGFQKIMNACFADQLVEMNKRKNPPKSQNGSRRSRVKSKSKRSGI</sequence>
<keyword evidence="6" id="KW-0479">Metal-binding</keyword>
<dbReference type="FunCoup" id="O18068">
    <property type="interactions" value="241"/>
</dbReference>
<feature type="binding site" evidence="6">
    <location>
        <position position="299"/>
    </location>
    <ligand>
        <name>Zn(2+)</name>
        <dbReference type="ChEBI" id="CHEBI:29105"/>
        <label>2</label>
    </ligand>
</feature>
<reference evidence="6" key="2">
    <citation type="journal article" date="2024" name="Nat. Commun.">
        <title>Structural basis for C. elegans pairing center DNA binding specificity by the ZIM/HIM-8 family proteins.</title>
        <authorList>
            <person name="Li M."/>
            <person name="Zhu C."/>
            <person name="Xu Z."/>
            <person name="Xu M."/>
            <person name="Kuang Y."/>
            <person name="Hou X."/>
            <person name="Huang X."/>
            <person name="Lv M."/>
            <person name="Liu Y."/>
            <person name="Zhang Y."/>
            <person name="Xu Z."/>
            <person name="Han X."/>
            <person name="Wang S."/>
            <person name="Shi Y."/>
            <person name="Guang S."/>
            <person name="Li F."/>
        </authorList>
    </citation>
    <scope>X-RAY CRYSTALLOGRAPHY (2.14 ANGSTROMS) OF 223-361 IN COMPLEX WITH ZN(2+)</scope>
</reference>
<dbReference type="IntAct" id="O18068">
    <property type="interactions" value="2"/>
</dbReference>
<dbReference type="PaxDb" id="6239-T07G12.12a"/>
<dbReference type="WormBase" id="T07G12.12a">
    <property type="protein sequence ID" value="CE36715"/>
    <property type="gene ID" value="WBGene00001867"/>
    <property type="gene designation" value="him-8"/>
</dbReference>
<dbReference type="PANTHER" id="PTHR36945">
    <property type="entry name" value="HIGH INCIDENCE OF MALES (INCREASED X CHROMOSOME LOSS)-RELATED-RELATED"/>
    <property type="match status" value="1"/>
</dbReference>
<dbReference type="CTD" id="188247"/>
<feature type="domain" description="C2H2-type" evidence="2">
    <location>
        <begin position="278"/>
        <end position="299"/>
    </location>
</feature>
<dbReference type="PROSITE" id="PS00028">
    <property type="entry name" value="ZINC_FINGER_C2H2_1"/>
    <property type="match status" value="1"/>
</dbReference>
<feature type="compositionally biased region" description="Acidic residues" evidence="1">
    <location>
        <begin position="89"/>
        <end position="108"/>
    </location>
</feature>
<evidence type="ECO:0000256" key="1">
    <source>
        <dbReference type="SAM" id="MobiDB-lite"/>
    </source>
</evidence>
<keyword evidence="6" id="KW-0002">3D-structure</keyword>
<dbReference type="HOGENOM" id="CLU_767762_0_0_1"/>
<dbReference type="GO" id="GO:0005634">
    <property type="term" value="C:nucleus"/>
    <property type="evidence" value="ECO:0000314"/>
    <property type="project" value="WormBase"/>
</dbReference>
<evidence type="ECO:0000259" key="2">
    <source>
        <dbReference type="PROSITE" id="PS00028"/>
    </source>
</evidence>
<reference evidence="3 4" key="1">
    <citation type="journal article" date="1998" name="Science">
        <title>Genome sequence of the nematode C. elegans: a platform for investigating biology.</title>
        <authorList>
            <consortium name="The C. elegans sequencing consortium"/>
            <person name="Sulson J.E."/>
            <person name="Waterston R."/>
        </authorList>
    </citation>
    <scope>NUCLEOTIDE SEQUENCE [LARGE SCALE GENOMIC DNA]</scope>
    <source>
        <strain evidence="3 4">Bristol N2</strain>
    </source>
</reference>
<dbReference type="InParanoid" id="O18068"/>
<feature type="compositionally biased region" description="Basic residues" evidence="1">
    <location>
        <begin position="348"/>
        <end position="361"/>
    </location>
</feature>
<feature type="region of interest" description="Disordered" evidence="1">
    <location>
        <begin position="336"/>
        <end position="361"/>
    </location>
</feature>
<gene>
    <name evidence="3 5" type="primary">him-8</name>
    <name evidence="3" type="ORF">CELE_T07G12.12</name>
    <name evidence="5" type="ORF">T07G12.12</name>
</gene>
<dbReference type="SMR" id="O18068"/>
<name>O18068_CAEEL</name>
<dbReference type="OrthoDB" id="5910846at2759"/>
<accession>O18068</accession>
<dbReference type="eggNOG" id="ENOG502TIHE">
    <property type="taxonomic scope" value="Eukaryota"/>
</dbReference>
<dbReference type="GO" id="GO:0000805">
    <property type="term" value="C:X chromosome"/>
    <property type="evidence" value="ECO:0000314"/>
    <property type="project" value="WormBase"/>
</dbReference>
<feature type="binding site" evidence="6">
    <location>
        <position position="270"/>
    </location>
    <ligand>
        <name>Zn(2+)</name>
        <dbReference type="ChEBI" id="CHEBI:29105"/>
        <label>1</label>
    </ligand>
</feature>
<dbReference type="OMA" id="VIMNETE"/>
<dbReference type="PANTHER" id="PTHR36945:SF2">
    <property type="entry name" value="C2H2-TYPE DOMAIN-CONTAINING PROTEIN"/>
    <property type="match status" value="1"/>
</dbReference>
<feature type="binding site" evidence="6">
    <location>
        <position position="294"/>
    </location>
    <ligand>
        <name>Zn(2+)</name>
        <dbReference type="ChEBI" id="CHEBI:29105"/>
        <label>2</label>
    </ligand>
</feature>
<dbReference type="GO" id="GO:0046872">
    <property type="term" value="F:metal ion binding"/>
    <property type="evidence" value="ECO:0007669"/>
    <property type="project" value="UniProtKB-KW"/>
</dbReference>
<dbReference type="GO" id="GO:0005635">
    <property type="term" value="C:nuclear envelope"/>
    <property type="evidence" value="ECO:0000314"/>
    <property type="project" value="WormBase"/>
</dbReference>
<keyword evidence="6" id="KW-0862">Zinc</keyword>
<feature type="binding site" evidence="6">
    <location>
        <position position="266"/>
    </location>
    <ligand>
        <name>Zn(2+)</name>
        <dbReference type="ChEBI" id="CHEBI:29105"/>
        <label>1</label>
    </ligand>
</feature>
<dbReference type="PhylomeDB" id="O18068"/>
<evidence type="ECO:0007829" key="6">
    <source>
        <dbReference type="PDB" id="8YV9"/>
    </source>
</evidence>
<evidence type="ECO:0000313" key="4">
    <source>
        <dbReference type="Proteomes" id="UP000001940"/>
    </source>
</evidence>
<dbReference type="EMBL" id="BX284604">
    <property type="protein sequence ID" value="CAB05281.2"/>
    <property type="molecule type" value="Genomic_DNA"/>
</dbReference>
<feature type="region of interest" description="Disordered" evidence="1">
    <location>
        <begin position="86"/>
        <end position="114"/>
    </location>
</feature>
<feature type="binding site" evidence="6">
    <location>
        <position position="243"/>
    </location>
    <ligand>
        <name>Zn(2+)</name>
        <dbReference type="ChEBI" id="CHEBI:29105"/>
        <label>1</label>
    </ligand>
</feature>
<dbReference type="AGR" id="WB:WBGene00001867"/>
<dbReference type="GO" id="GO:0000794">
    <property type="term" value="C:condensed nuclear chromosome"/>
    <property type="evidence" value="ECO:0000314"/>
    <property type="project" value="WormBase"/>
</dbReference>
<dbReference type="UCSC" id="T07G12.12">
    <property type="organism name" value="c. elegans"/>
</dbReference>
<dbReference type="InterPro" id="IPR013087">
    <property type="entry name" value="Znf_C2H2_type"/>
</dbReference>
<dbReference type="InterPro" id="IPR053360">
    <property type="entry name" value="Zinc_finger_domain"/>
</dbReference>
<dbReference type="AlphaFoldDB" id="O18068"/>
<organism evidence="3 4">
    <name type="scientific">Caenorhabditis elegans</name>
    <dbReference type="NCBI Taxonomy" id="6239"/>
    <lineage>
        <taxon>Eukaryota</taxon>
        <taxon>Metazoa</taxon>
        <taxon>Ecdysozoa</taxon>
        <taxon>Nematoda</taxon>
        <taxon>Chromadorea</taxon>
        <taxon>Rhabditida</taxon>
        <taxon>Rhabditina</taxon>
        <taxon>Rhabditomorpha</taxon>
        <taxon>Rhabditoidea</taxon>
        <taxon>Rhabditidae</taxon>
        <taxon>Peloderinae</taxon>
        <taxon>Caenorhabditis</taxon>
    </lineage>
</organism>
<dbReference type="GO" id="GO:0045132">
    <property type="term" value="P:meiotic chromosome segregation"/>
    <property type="evidence" value="ECO:0000315"/>
    <property type="project" value="WormBase"/>
</dbReference>
<proteinExistence type="evidence at protein level"/>
<dbReference type="PIR" id="T24680">
    <property type="entry name" value="T24680"/>
</dbReference>
<dbReference type="Bgee" id="WBGene00001867">
    <property type="expression patterns" value="Expressed in germ line (C elegans) and 4 other cell types or tissues"/>
</dbReference>
<dbReference type="STRING" id="6239.T07G12.12a.1"/>
<evidence type="ECO:0000313" key="5">
    <source>
        <dbReference type="WormBase" id="T07G12.12a"/>
    </source>
</evidence>
<protein>
    <submittedName>
        <fullName evidence="3">C2H2-type domain-containing protein</fullName>
    </submittedName>
</protein>
<dbReference type="PDB" id="8YV9">
    <property type="method" value="X-ray"/>
    <property type="resolution" value="2.14 A"/>
    <property type="chains" value="A=223-361"/>
</dbReference>
<dbReference type="Proteomes" id="UP000001940">
    <property type="component" value="Chromosome IV"/>
</dbReference>
<dbReference type="RefSeq" id="NP_001370042.1">
    <property type="nucleotide sequence ID" value="NM_001383193.2"/>
</dbReference>
<evidence type="ECO:0000313" key="3">
    <source>
        <dbReference type="EMBL" id="CAB05281.2"/>
    </source>
</evidence>
<dbReference type="GeneID" id="188247"/>
<feature type="binding site" evidence="6">
    <location>
        <position position="278"/>
    </location>
    <ligand>
        <name>Zn(2+)</name>
        <dbReference type="ChEBI" id="CHEBI:29105"/>
        <label>2</label>
    </ligand>
</feature>
<keyword evidence="4" id="KW-1185">Reference proteome</keyword>
<feature type="binding site" evidence="6">
    <location>
        <position position="248"/>
    </location>
    <ligand>
        <name>Zn(2+)</name>
        <dbReference type="ChEBI" id="CHEBI:29105"/>
        <label>1</label>
    </ligand>
</feature>
<feature type="binding site" evidence="6">
    <location>
        <position position="281"/>
    </location>
    <ligand>
        <name>Zn(2+)</name>
        <dbReference type="ChEBI" id="CHEBI:29105"/>
        <label>2</label>
    </ligand>
</feature>